<proteinExistence type="predicted"/>
<reference evidence="6 7" key="1">
    <citation type="journal article" date="2020" name="bioRxiv">
        <title>Metabolic contributions of an alphaproteobacterial endosymbiont in the apicomplexan Cardiosporidium cionae.</title>
        <authorList>
            <person name="Hunter E.S."/>
            <person name="Paight C.J."/>
            <person name="Lane C.E."/>
        </authorList>
    </citation>
    <scope>NUCLEOTIDE SEQUENCE [LARGE SCALE GENOMIC DNA]</scope>
    <source>
        <strain evidence="6">ESH_2018</strain>
    </source>
</reference>
<feature type="repeat" description="WD" evidence="5">
    <location>
        <begin position="247"/>
        <end position="289"/>
    </location>
</feature>
<evidence type="ECO:0000256" key="1">
    <source>
        <dbReference type="ARBA" id="ARBA00022574"/>
    </source>
</evidence>
<comment type="caution">
    <text evidence="6">The sequence shown here is derived from an EMBL/GenBank/DDBJ whole genome shotgun (WGS) entry which is preliminary data.</text>
</comment>
<dbReference type="Proteomes" id="UP000823046">
    <property type="component" value="Unassembled WGS sequence"/>
</dbReference>
<accession>A0ABQ7JCM3</accession>
<dbReference type="InterPro" id="IPR042238">
    <property type="entry name" value="Rad28/ERCC8/Ckn1/ATCSA-1"/>
</dbReference>
<feature type="repeat" description="WD" evidence="5">
    <location>
        <begin position="540"/>
        <end position="576"/>
    </location>
</feature>
<keyword evidence="1 5" id="KW-0853">WD repeat</keyword>
<dbReference type="EMBL" id="JADAQX010000151">
    <property type="protein sequence ID" value="KAF8821639.1"/>
    <property type="molecule type" value="Genomic_DNA"/>
</dbReference>
<dbReference type="PANTHER" id="PTHR46202:SF1">
    <property type="entry name" value="DNA EXCISION REPAIR PROTEIN ERCC-8"/>
    <property type="match status" value="1"/>
</dbReference>
<organism evidence="6 7">
    <name type="scientific">Cardiosporidium cionae</name>
    <dbReference type="NCBI Taxonomy" id="476202"/>
    <lineage>
        <taxon>Eukaryota</taxon>
        <taxon>Sar</taxon>
        <taxon>Alveolata</taxon>
        <taxon>Apicomplexa</taxon>
        <taxon>Aconoidasida</taxon>
        <taxon>Nephromycida</taxon>
        <taxon>Cardiosporidium</taxon>
    </lineage>
</organism>
<evidence type="ECO:0000256" key="4">
    <source>
        <dbReference type="ARBA" id="ARBA00023204"/>
    </source>
</evidence>
<evidence type="ECO:0000313" key="6">
    <source>
        <dbReference type="EMBL" id="KAF8821639.1"/>
    </source>
</evidence>
<name>A0ABQ7JCM3_9APIC</name>
<dbReference type="SUPFAM" id="SSF50978">
    <property type="entry name" value="WD40 repeat-like"/>
    <property type="match status" value="1"/>
</dbReference>
<keyword evidence="2" id="KW-0677">Repeat</keyword>
<feature type="repeat" description="WD" evidence="5">
    <location>
        <begin position="452"/>
        <end position="493"/>
    </location>
</feature>
<dbReference type="InterPro" id="IPR015943">
    <property type="entry name" value="WD40/YVTN_repeat-like_dom_sf"/>
</dbReference>
<keyword evidence="7" id="KW-1185">Reference proteome</keyword>
<dbReference type="PROSITE" id="PS50082">
    <property type="entry name" value="WD_REPEATS_2"/>
    <property type="match status" value="3"/>
</dbReference>
<protein>
    <submittedName>
        <fullName evidence="6">WD domain, G-beta repeat-containing protein</fullName>
    </submittedName>
</protein>
<dbReference type="PROSITE" id="PS50294">
    <property type="entry name" value="WD_REPEATS_REGION"/>
    <property type="match status" value="3"/>
</dbReference>
<dbReference type="PANTHER" id="PTHR46202">
    <property type="entry name" value="DNA EXCISION REPAIR PROTEIN ERCC-8"/>
    <property type="match status" value="1"/>
</dbReference>
<dbReference type="SMART" id="SM00320">
    <property type="entry name" value="WD40"/>
    <property type="match status" value="6"/>
</dbReference>
<dbReference type="PROSITE" id="PS00678">
    <property type="entry name" value="WD_REPEATS_1"/>
    <property type="match status" value="2"/>
</dbReference>
<evidence type="ECO:0000256" key="3">
    <source>
        <dbReference type="ARBA" id="ARBA00022763"/>
    </source>
</evidence>
<dbReference type="Pfam" id="PF00400">
    <property type="entry name" value="WD40"/>
    <property type="match status" value="3"/>
</dbReference>
<dbReference type="InterPro" id="IPR019775">
    <property type="entry name" value="WD40_repeat_CS"/>
</dbReference>
<dbReference type="InterPro" id="IPR036322">
    <property type="entry name" value="WD40_repeat_dom_sf"/>
</dbReference>
<evidence type="ECO:0000256" key="5">
    <source>
        <dbReference type="PROSITE-ProRule" id="PRU00221"/>
    </source>
</evidence>
<keyword evidence="4" id="KW-0234">DNA repair</keyword>
<dbReference type="Gene3D" id="2.130.10.10">
    <property type="entry name" value="YVTN repeat-like/Quinoprotein amine dehydrogenase"/>
    <property type="match status" value="2"/>
</dbReference>
<evidence type="ECO:0000256" key="2">
    <source>
        <dbReference type="ARBA" id="ARBA00022737"/>
    </source>
</evidence>
<dbReference type="InterPro" id="IPR020472">
    <property type="entry name" value="WD40_PAC1"/>
</dbReference>
<keyword evidence="3" id="KW-0227">DNA damage</keyword>
<evidence type="ECO:0000313" key="7">
    <source>
        <dbReference type="Proteomes" id="UP000823046"/>
    </source>
</evidence>
<sequence>MENFGRKNFLAVLWDDTQPENISVPAYPHVRVFPYFSLKSGVLAYPGFSCLLRDFKRIGIQPKSYFTGRILTRQLEKLGLSANRQFNYISTSAITSLDLDYTSQLLLSGCLNGQLSLFKLDMDIADSLHLPPLNVDDFASCLQSNSSRLRTITPFISLRSNAIRANNILCVKWYPFDSGMFATSGMDCCLAVWEPSRLEVVASFQCKSAIFSIDFCRCQSKSMLVCGLEDSSIRFCDLRLGSFCQILLGHTDKVTSVCWNPVSAYEIASASSDQTVRIWDIRRGDNALFNCDYLKSDSEFQQKGIYPDASPLKDSSHGNKRNSILEGYSHLYNTKNKIPRLDIPDEFQSEEALWDYITRQQEKPKRIHGPHSTQRSLLPQKVRSAVVRSRQTIRKEKKCLTKFNQDLKPQKQKDLQPKTIFQKTMESFPLSDRSNQVFHESQKCLNISPIRGYAHDGVVTGILYTPDGRHIVSSGADRCIRLWNAETGRNCFVNYSDTKNEAATSTQFSLDSTGQFLFHGIKKDIKIFEVLTGKEIALITGGHTKLIRSLLWNSVRNELYSGGSDGWLRIWSAESV</sequence>
<dbReference type="InterPro" id="IPR001680">
    <property type="entry name" value="WD40_rpt"/>
</dbReference>
<dbReference type="PRINTS" id="PR00320">
    <property type="entry name" value="GPROTEINBRPT"/>
</dbReference>
<gene>
    <name evidence="6" type="ORF">IE077_001778</name>
</gene>